<dbReference type="Proteomes" id="UP000005240">
    <property type="component" value="Unassembled WGS sequence"/>
</dbReference>
<sequence length="214" mass="23249">MSPSPAPDPPPPPAVSLQEIPIQTAIQITGTLIQFTNDAASSRNPTQVLNLNQIVHALQSTLAIQRALENIKPSKNNKPENQTLEKILEQLDRIERQPIPTTIPPHLTWASVAANQQSDTKKKGTQPKDPKVKAPTNKEINKFKTASLVIRTPPGFAELDSLSATEIATNINKALASIDTSTNSAPIEVAGIAVLPLKDLKIYTPSRPKARWML</sequence>
<accession>A0A180H3C7</accession>
<dbReference type="AlphaFoldDB" id="A0A180H3C7"/>
<gene>
    <name evidence="2" type="ORF">PTTG_25394</name>
</gene>
<evidence type="ECO:0000313" key="4">
    <source>
        <dbReference type="Proteomes" id="UP000005240"/>
    </source>
</evidence>
<dbReference type="EnsemblFungi" id="PTTG_25394-t43_1">
    <property type="protein sequence ID" value="PTTG_25394-t43_1-p1"/>
    <property type="gene ID" value="PTTG_25394"/>
</dbReference>
<evidence type="ECO:0000256" key="1">
    <source>
        <dbReference type="SAM" id="MobiDB-lite"/>
    </source>
</evidence>
<proteinExistence type="predicted"/>
<dbReference type="EMBL" id="ADAS02000003">
    <property type="protein sequence ID" value="OAV99495.1"/>
    <property type="molecule type" value="Genomic_DNA"/>
</dbReference>
<feature type="compositionally biased region" description="Basic and acidic residues" evidence="1">
    <location>
        <begin position="119"/>
        <end position="132"/>
    </location>
</feature>
<reference evidence="3" key="4">
    <citation type="submission" date="2025-05" db="UniProtKB">
        <authorList>
            <consortium name="EnsemblFungi"/>
        </authorList>
    </citation>
    <scope>IDENTIFICATION</scope>
    <source>
        <strain evidence="3">isolate 1-1 / race 1 (BBBD)</strain>
    </source>
</reference>
<keyword evidence="4" id="KW-1185">Reference proteome</keyword>
<dbReference type="VEuPathDB" id="FungiDB:PTTG_25394"/>
<protein>
    <submittedName>
        <fullName evidence="2 3">Uncharacterized protein</fullName>
    </submittedName>
</protein>
<evidence type="ECO:0000313" key="2">
    <source>
        <dbReference type="EMBL" id="OAV99495.1"/>
    </source>
</evidence>
<reference evidence="2" key="2">
    <citation type="submission" date="2016-05" db="EMBL/GenBank/DDBJ databases">
        <title>Comparative analysis highlights variable genome content of wheat rusts and divergence of the mating loci.</title>
        <authorList>
            <person name="Cuomo C.A."/>
            <person name="Bakkeren G."/>
            <person name="Szabo L."/>
            <person name="Khalil H."/>
            <person name="Joly D."/>
            <person name="Goldberg J."/>
            <person name="Young S."/>
            <person name="Zeng Q."/>
            <person name="Fellers J."/>
        </authorList>
    </citation>
    <scope>NUCLEOTIDE SEQUENCE [LARGE SCALE GENOMIC DNA]</scope>
    <source>
        <strain evidence="2">1-1 BBBD Race 1</strain>
    </source>
</reference>
<feature type="region of interest" description="Disordered" evidence="1">
    <location>
        <begin position="115"/>
        <end position="136"/>
    </location>
</feature>
<organism evidence="2">
    <name type="scientific">Puccinia triticina (isolate 1-1 / race 1 (BBBD))</name>
    <name type="common">Brown leaf rust fungus</name>
    <dbReference type="NCBI Taxonomy" id="630390"/>
    <lineage>
        <taxon>Eukaryota</taxon>
        <taxon>Fungi</taxon>
        <taxon>Dikarya</taxon>
        <taxon>Basidiomycota</taxon>
        <taxon>Pucciniomycotina</taxon>
        <taxon>Pucciniomycetes</taxon>
        <taxon>Pucciniales</taxon>
        <taxon>Pucciniaceae</taxon>
        <taxon>Puccinia</taxon>
    </lineage>
</organism>
<name>A0A180H3C7_PUCT1</name>
<evidence type="ECO:0000313" key="3">
    <source>
        <dbReference type="EnsemblFungi" id="PTTG_25394-t43_1-p1"/>
    </source>
</evidence>
<dbReference type="OrthoDB" id="2506018at2759"/>
<reference evidence="2" key="1">
    <citation type="submission" date="2009-11" db="EMBL/GenBank/DDBJ databases">
        <authorList>
            <consortium name="The Broad Institute Genome Sequencing Platform"/>
            <person name="Ward D."/>
            <person name="Feldgarden M."/>
            <person name="Earl A."/>
            <person name="Young S.K."/>
            <person name="Zeng Q."/>
            <person name="Koehrsen M."/>
            <person name="Alvarado L."/>
            <person name="Berlin A."/>
            <person name="Bochicchio J."/>
            <person name="Borenstein D."/>
            <person name="Chapman S.B."/>
            <person name="Chen Z."/>
            <person name="Engels R."/>
            <person name="Freedman E."/>
            <person name="Gellesch M."/>
            <person name="Goldberg J."/>
            <person name="Griggs A."/>
            <person name="Gujja S."/>
            <person name="Heilman E."/>
            <person name="Heiman D."/>
            <person name="Hepburn T."/>
            <person name="Howarth C."/>
            <person name="Jen D."/>
            <person name="Larson L."/>
            <person name="Lewis B."/>
            <person name="Mehta T."/>
            <person name="Park D."/>
            <person name="Pearson M."/>
            <person name="Roberts A."/>
            <person name="Saif S."/>
            <person name="Shea T."/>
            <person name="Shenoy N."/>
            <person name="Sisk P."/>
            <person name="Stolte C."/>
            <person name="Sykes S."/>
            <person name="Thomson T."/>
            <person name="Walk T."/>
            <person name="White J."/>
            <person name="Yandava C."/>
            <person name="Izard J."/>
            <person name="Baranova O.V."/>
            <person name="Blanton J.M."/>
            <person name="Tanner A.C."/>
            <person name="Dewhirst F.E."/>
            <person name="Haas B."/>
            <person name="Nusbaum C."/>
            <person name="Birren B."/>
        </authorList>
    </citation>
    <scope>NUCLEOTIDE SEQUENCE [LARGE SCALE GENOMIC DNA]</scope>
    <source>
        <strain evidence="2">1-1 BBBD Race 1</strain>
    </source>
</reference>
<reference evidence="3 4" key="3">
    <citation type="journal article" date="2017" name="G3 (Bethesda)">
        <title>Comparative analysis highlights variable genome content of wheat rusts and divergence of the mating loci.</title>
        <authorList>
            <person name="Cuomo C.A."/>
            <person name="Bakkeren G."/>
            <person name="Khalil H.B."/>
            <person name="Panwar V."/>
            <person name="Joly D."/>
            <person name="Linning R."/>
            <person name="Sakthikumar S."/>
            <person name="Song X."/>
            <person name="Adiconis X."/>
            <person name="Fan L."/>
            <person name="Goldberg J.M."/>
            <person name="Levin J.Z."/>
            <person name="Young S."/>
            <person name="Zeng Q."/>
            <person name="Anikster Y."/>
            <person name="Bruce M."/>
            <person name="Wang M."/>
            <person name="Yin C."/>
            <person name="McCallum B."/>
            <person name="Szabo L.J."/>
            <person name="Hulbert S."/>
            <person name="Chen X."/>
            <person name="Fellers J.P."/>
        </authorList>
    </citation>
    <scope>NUCLEOTIDE SEQUENCE</scope>
    <source>
        <strain evidence="4">Isolate 1-1 / race 1 (BBBD)</strain>
        <strain evidence="3">isolate 1-1 / race 1 (BBBD)</strain>
    </source>
</reference>
<dbReference type="STRING" id="630390.A0A180H3C7"/>